<dbReference type="Proteomes" id="UP000596130">
    <property type="component" value="Chromosome"/>
</dbReference>
<dbReference type="RefSeq" id="WP_123985651.1">
    <property type="nucleotide sequence ID" value="NZ_CP015588.1"/>
</dbReference>
<name>A0A7T4PBD8_9ACTN</name>
<reference evidence="1 2" key="1">
    <citation type="submission" date="2020-12" db="EMBL/GenBank/DDBJ databases">
        <title>Identification and biosynthesis of polyene macrolides produced by Streptomyces alfalfae Men-myco-93-63.</title>
        <authorList>
            <person name="Liu D."/>
            <person name="Li Y."/>
            <person name="Liu L."/>
            <person name="Han X."/>
            <person name="Shen F."/>
        </authorList>
    </citation>
    <scope>NUCLEOTIDE SEQUENCE [LARGE SCALE GENOMIC DNA]</scope>
    <source>
        <strain evidence="1 2">Men-myco-93-63</strain>
    </source>
</reference>
<organism evidence="1 2">
    <name type="scientific">Streptomyces alfalfae</name>
    <dbReference type="NCBI Taxonomy" id="1642299"/>
    <lineage>
        <taxon>Bacteria</taxon>
        <taxon>Bacillati</taxon>
        <taxon>Actinomycetota</taxon>
        <taxon>Actinomycetes</taxon>
        <taxon>Kitasatosporales</taxon>
        <taxon>Streptomycetaceae</taxon>
        <taxon>Streptomyces</taxon>
    </lineage>
</organism>
<proteinExistence type="predicted"/>
<gene>
    <name evidence="1" type="ORF">I8755_00930</name>
</gene>
<sequence>MLSQAGGEAAWELLDDNPDYRAAKVDAYLARALADRSDQSGHYADPAASAVGSLPMPVCARTGSPVDGGLEFVGRLAQAGPDATNALAAWLENVAAAQRVAWRERCEGGGGHLERAQ</sequence>
<evidence type="ECO:0000313" key="1">
    <source>
        <dbReference type="EMBL" id="QQC87143.1"/>
    </source>
</evidence>
<protein>
    <submittedName>
        <fullName evidence="1">Uncharacterized protein</fullName>
    </submittedName>
</protein>
<accession>A0A7T4PBD8</accession>
<dbReference type="EMBL" id="CP065959">
    <property type="protein sequence ID" value="QQC87143.1"/>
    <property type="molecule type" value="Genomic_DNA"/>
</dbReference>
<evidence type="ECO:0000313" key="2">
    <source>
        <dbReference type="Proteomes" id="UP000596130"/>
    </source>
</evidence>
<dbReference type="AlphaFoldDB" id="A0A7T4PBD8"/>